<keyword evidence="1" id="KW-0175">Coiled coil</keyword>
<protein>
    <submittedName>
        <fullName evidence="4">Uncharacterized protein</fullName>
    </submittedName>
</protein>
<comment type="caution">
    <text evidence="4">The sequence shown here is derived from an EMBL/GenBank/DDBJ whole genome shotgun (WGS) entry which is preliminary data.</text>
</comment>
<dbReference type="Gene3D" id="1.20.5.340">
    <property type="match status" value="1"/>
</dbReference>
<keyword evidence="5" id="KW-1185">Reference proteome</keyword>
<evidence type="ECO:0000256" key="1">
    <source>
        <dbReference type="SAM" id="Coils"/>
    </source>
</evidence>
<dbReference type="SUPFAM" id="SSF90257">
    <property type="entry name" value="Myosin rod fragments"/>
    <property type="match status" value="1"/>
</dbReference>
<keyword evidence="3" id="KW-1133">Transmembrane helix</keyword>
<feature type="compositionally biased region" description="Polar residues" evidence="2">
    <location>
        <begin position="11"/>
        <end position="24"/>
    </location>
</feature>
<evidence type="ECO:0000256" key="3">
    <source>
        <dbReference type="SAM" id="Phobius"/>
    </source>
</evidence>
<dbReference type="Gene3D" id="1.10.287.1490">
    <property type="match status" value="1"/>
</dbReference>
<feature type="region of interest" description="Disordered" evidence="2">
    <location>
        <begin position="1"/>
        <end position="62"/>
    </location>
</feature>
<name>A0A433Q2J9_9FUNG</name>
<dbReference type="Proteomes" id="UP000274822">
    <property type="component" value="Unassembled WGS sequence"/>
</dbReference>
<sequence>SLGSGDDISSPHGSSYSGRRQSVPSYGHAFDFDDQEVGGSRSPSVAARYRPLTRTLADERESSFEGIAGEEVSDPGLHNVLEDPAAQITKFYRRSVDLTKQLKESERSLASIARQHEERIEQLQDKVDDLKKDLATKKRELSEFKNKEKNNLQQINTLETNISQLQNQKQTYVSMKKQFEEKCEETNKLQEQLRYKESDVSIKEEELKDLKAEFDAMLKERSRLDGMRRDLEAELSAARANHVELEEQRLENEHLRETIDRLRYDLDEIRSGRVAGRMPGYGEVTGKSVVIKSLHSELAPHSEEQNDVFAEDVDPVAHLHAEALEEKLPEVDAEERVRELEGEKNHYKQQVDEALLGLEQAKKMRQALEAEKRSLEAQIAQLRMQVRPEKEYANAAIQVSNQLFEIGVQCGDGDITMFEEPSLDAFPSLAADIAEESTGTPRTSTLSATVDAGVQCQIDRGINTELEELLNNELAKQRAIIEDLLRNKDMSAERRGSVQGKAVVVDMPMMNDDKGIRQRKLRDKKKSRTSFQDMNDLTDAMGNNTSVARRRPVSMAGMPPMAMLARSNDKIVTNTITFALYTLVVYLFGIVTSTFLIETGQTTSPWEMALQGAGGMNDGPKSKVVEVVFWIIERVLLLDGDATALMPS</sequence>
<evidence type="ECO:0000256" key="2">
    <source>
        <dbReference type="SAM" id="MobiDB-lite"/>
    </source>
</evidence>
<accession>A0A433Q2J9</accession>
<dbReference type="AlphaFoldDB" id="A0A433Q2J9"/>
<evidence type="ECO:0000313" key="5">
    <source>
        <dbReference type="Proteomes" id="UP000274822"/>
    </source>
</evidence>
<feature type="non-terminal residue" evidence="4">
    <location>
        <position position="1"/>
    </location>
</feature>
<keyword evidence="3" id="KW-0812">Transmembrane</keyword>
<proteinExistence type="predicted"/>
<gene>
    <name evidence="4" type="ORF">BC938DRAFT_474214</name>
</gene>
<feature type="coiled-coil region" evidence="1">
    <location>
        <begin position="106"/>
        <end position="265"/>
    </location>
</feature>
<keyword evidence="3" id="KW-0472">Membrane</keyword>
<organism evidence="4 5">
    <name type="scientific">Jimgerdemannia flammicorona</name>
    <dbReference type="NCBI Taxonomy" id="994334"/>
    <lineage>
        <taxon>Eukaryota</taxon>
        <taxon>Fungi</taxon>
        <taxon>Fungi incertae sedis</taxon>
        <taxon>Mucoromycota</taxon>
        <taxon>Mucoromycotina</taxon>
        <taxon>Endogonomycetes</taxon>
        <taxon>Endogonales</taxon>
        <taxon>Endogonaceae</taxon>
        <taxon>Jimgerdemannia</taxon>
    </lineage>
</organism>
<evidence type="ECO:0000313" key="4">
    <source>
        <dbReference type="EMBL" id="RUS24043.1"/>
    </source>
</evidence>
<feature type="transmembrane region" description="Helical" evidence="3">
    <location>
        <begin position="578"/>
        <end position="597"/>
    </location>
</feature>
<reference evidence="4 5" key="1">
    <citation type="journal article" date="2018" name="New Phytol.">
        <title>Phylogenomics of Endogonaceae and evolution of mycorrhizas within Mucoromycota.</title>
        <authorList>
            <person name="Chang Y."/>
            <person name="Desiro A."/>
            <person name="Na H."/>
            <person name="Sandor L."/>
            <person name="Lipzen A."/>
            <person name="Clum A."/>
            <person name="Barry K."/>
            <person name="Grigoriev I.V."/>
            <person name="Martin F.M."/>
            <person name="Stajich J.E."/>
            <person name="Smith M.E."/>
            <person name="Bonito G."/>
            <person name="Spatafora J.W."/>
        </authorList>
    </citation>
    <scope>NUCLEOTIDE SEQUENCE [LARGE SCALE GENOMIC DNA]</scope>
    <source>
        <strain evidence="4 5">AD002</strain>
    </source>
</reference>
<feature type="coiled-coil region" evidence="1">
    <location>
        <begin position="330"/>
        <end position="385"/>
    </location>
</feature>
<dbReference type="EMBL" id="RBNJ01017569">
    <property type="protein sequence ID" value="RUS24043.1"/>
    <property type="molecule type" value="Genomic_DNA"/>
</dbReference>